<proteinExistence type="predicted"/>
<dbReference type="AlphaFoldDB" id="A0A5J5IYZ9"/>
<sequence>MALAEDVAEALEQLVASFPDAVVTHREDGVGGTFVKVEPLALGDRFNLRSSWIGFHLVYSYPEAQVYPHVCAPGLTLRDGTALQSGDGFQQVAWGPDGDTEPVTQLSRSSRNWDPDLDTAASKLHRILEWLRG</sequence>
<comment type="caution">
    <text evidence="2">The sequence shown here is derived from an EMBL/GenBank/DDBJ whole genome shotgun (WGS) entry which is preliminary data.</text>
</comment>
<evidence type="ECO:0000313" key="2">
    <source>
        <dbReference type="EMBL" id="KAA9105520.1"/>
    </source>
</evidence>
<dbReference type="RefSeq" id="WP_150450252.1">
    <property type="nucleotide sequence ID" value="NZ_VYSA01000005.1"/>
</dbReference>
<organism evidence="2 3">
    <name type="scientific">Microbacterium rhizomatis</name>
    <dbReference type="NCBI Taxonomy" id="1631477"/>
    <lineage>
        <taxon>Bacteria</taxon>
        <taxon>Bacillati</taxon>
        <taxon>Actinomycetota</taxon>
        <taxon>Actinomycetes</taxon>
        <taxon>Micrococcales</taxon>
        <taxon>Microbacteriaceae</taxon>
        <taxon>Microbacterium</taxon>
    </lineage>
</organism>
<dbReference type="EMBL" id="VYSA01000005">
    <property type="protein sequence ID" value="KAA9105520.1"/>
    <property type="molecule type" value="Genomic_DNA"/>
</dbReference>
<evidence type="ECO:0000256" key="1">
    <source>
        <dbReference type="SAM" id="MobiDB-lite"/>
    </source>
</evidence>
<reference evidence="3" key="1">
    <citation type="submission" date="2019-09" db="EMBL/GenBank/DDBJ databases">
        <title>Mumia zhuanghuii sp. nov. isolated from the intestinal contents of plateau pika (Ochotona curzoniae) in the Qinghai-Tibet plateau of China.</title>
        <authorList>
            <person name="Tian Z."/>
        </authorList>
    </citation>
    <scope>NUCLEOTIDE SEQUENCE [LARGE SCALE GENOMIC DNA]</scope>
    <source>
        <strain evidence="3">JCM 30598</strain>
    </source>
</reference>
<keyword evidence="3" id="KW-1185">Reference proteome</keyword>
<feature type="region of interest" description="Disordered" evidence="1">
    <location>
        <begin position="91"/>
        <end position="110"/>
    </location>
</feature>
<dbReference type="OrthoDB" id="8252273at2"/>
<evidence type="ECO:0000313" key="3">
    <source>
        <dbReference type="Proteomes" id="UP000325827"/>
    </source>
</evidence>
<name>A0A5J5IYZ9_9MICO</name>
<protein>
    <submittedName>
        <fullName evidence="2">Uncharacterized protein</fullName>
    </submittedName>
</protein>
<dbReference type="Proteomes" id="UP000325827">
    <property type="component" value="Unassembled WGS sequence"/>
</dbReference>
<gene>
    <name evidence="2" type="ORF">F6B43_17235</name>
</gene>
<accession>A0A5J5IYZ9</accession>